<reference evidence="2 3" key="1">
    <citation type="submission" date="2016-03" db="EMBL/GenBank/DDBJ databases">
        <title>Trachymyrmex septentrionalis WGS genome.</title>
        <authorList>
            <person name="Nygaard S."/>
            <person name="Hu H."/>
            <person name="Boomsma J."/>
            <person name="Zhang G."/>
        </authorList>
    </citation>
    <scope>NUCLEOTIDE SEQUENCE [LARGE SCALE GENOMIC DNA]</scope>
    <source>
        <strain evidence="2">Tsep2-gDNA-1</strain>
        <tissue evidence="2">Whole body</tissue>
    </source>
</reference>
<name>A0A151JZS6_9HYME</name>
<dbReference type="InterPro" id="IPR036691">
    <property type="entry name" value="Endo/exonu/phosph_ase_sf"/>
</dbReference>
<evidence type="ECO:0000313" key="2">
    <source>
        <dbReference type="EMBL" id="KYN41959.1"/>
    </source>
</evidence>
<proteinExistence type="predicted"/>
<evidence type="ECO:0000256" key="1">
    <source>
        <dbReference type="SAM" id="MobiDB-lite"/>
    </source>
</evidence>
<dbReference type="AlphaFoldDB" id="A0A151JZS6"/>
<keyword evidence="3" id="KW-1185">Reference proteome</keyword>
<gene>
    <name evidence="2" type="ORF">ALC56_03628</name>
</gene>
<sequence>MDWMILNSNIRSDEEEEWTYIGARGQTVIDYAVVEGETRNRIESLAIGDKVESDQSIIVKIKEKKKELSKNTVRIGRKRRGIWNKKGREEFEKNLGEVEEEGRIDKEIEEIARKMKPGKRSRGTRREGKEGLMGRRM</sequence>
<dbReference type="Gene3D" id="3.60.10.10">
    <property type="entry name" value="Endonuclease/exonuclease/phosphatase"/>
    <property type="match status" value="1"/>
</dbReference>
<dbReference type="Proteomes" id="UP000078541">
    <property type="component" value="Unassembled WGS sequence"/>
</dbReference>
<dbReference type="STRING" id="34720.A0A151JZS6"/>
<feature type="region of interest" description="Disordered" evidence="1">
    <location>
        <begin position="115"/>
        <end position="137"/>
    </location>
</feature>
<organism evidence="2 3">
    <name type="scientific">Trachymyrmex septentrionalis</name>
    <dbReference type="NCBI Taxonomy" id="34720"/>
    <lineage>
        <taxon>Eukaryota</taxon>
        <taxon>Metazoa</taxon>
        <taxon>Ecdysozoa</taxon>
        <taxon>Arthropoda</taxon>
        <taxon>Hexapoda</taxon>
        <taxon>Insecta</taxon>
        <taxon>Pterygota</taxon>
        <taxon>Neoptera</taxon>
        <taxon>Endopterygota</taxon>
        <taxon>Hymenoptera</taxon>
        <taxon>Apocrita</taxon>
        <taxon>Aculeata</taxon>
        <taxon>Formicoidea</taxon>
        <taxon>Formicidae</taxon>
        <taxon>Myrmicinae</taxon>
        <taxon>Trachymyrmex</taxon>
    </lineage>
</organism>
<feature type="compositionally biased region" description="Basic and acidic residues" evidence="1">
    <location>
        <begin position="124"/>
        <end position="137"/>
    </location>
</feature>
<dbReference type="EMBL" id="KQ981399">
    <property type="protein sequence ID" value="KYN41959.1"/>
    <property type="molecule type" value="Genomic_DNA"/>
</dbReference>
<evidence type="ECO:0000313" key="3">
    <source>
        <dbReference type="Proteomes" id="UP000078541"/>
    </source>
</evidence>
<accession>A0A151JZS6</accession>
<protein>
    <submittedName>
        <fullName evidence="2">Uncharacterized protein</fullName>
    </submittedName>
</protein>